<protein>
    <recommendedName>
        <fullName evidence="3">Zn(2)-C6 fungal-type domain-containing protein</fullName>
    </recommendedName>
</protein>
<comment type="caution">
    <text evidence="1">The sequence shown here is derived from an EMBL/GenBank/DDBJ whole genome shotgun (WGS) entry which is preliminary data.</text>
</comment>
<dbReference type="EMBL" id="JBGBPQ010000009">
    <property type="protein sequence ID" value="KAL1519464.1"/>
    <property type="molecule type" value="Genomic_DNA"/>
</dbReference>
<keyword evidence="2" id="KW-1185">Reference proteome</keyword>
<evidence type="ECO:0008006" key="3">
    <source>
        <dbReference type="Google" id="ProtNLM"/>
    </source>
</evidence>
<sequence length="274" mass="30546">MNAVSKPSSSRRASSICVHSKRRTRCADCGGGSLCVHAKRKDKCTICNVKFIQLKSRLAKVAMPEQDSPLVRFSRATSLSATRSRSPSAPHVPLSAISSALPHGEESVFVANPLEAIVRVDNLEEYTMDFDGMISEIETLSWTPTHTAACSTGSFSQSSEISSDSFLQRPDHSYVLSEPPPYPSVLGQANSKPRVQWLQTCAYPLVVESFFQQHSYTQQQECPTDYSFDQQEKLYDATCLQQPAFYAPCTKPIMQSEPRVMPRLSRHKRTKHIP</sequence>
<dbReference type="AlphaFoldDB" id="A0AB34JCH5"/>
<organism evidence="1 2">
    <name type="scientific">Prymnesium parvum</name>
    <name type="common">Toxic golden alga</name>
    <dbReference type="NCBI Taxonomy" id="97485"/>
    <lineage>
        <taxon>Eukaryota</taxon>
        <taxon>Haptista</taxon>
        <taxon>Haptophyta</taxon>
        <taxon>Prymnesiophyceae</taxon>
        <taxon>Prymnesiales</taxon>
        <taxon>Prymnesiaceae</taxon>
        <taxon>Prymnesium</taxon>
    </lineage>
</organism>
<evidence type="ECO:0000313" key="1">
    <source>
        <dbReference type="EMBL" id="KAL1519464.1"/>
    </source>
</evidence>
<reference evidence="1 2" key="1">
    <citation type="journal article" date="2024" name="Science">
        <title>Giant polyketide synthase enzymes in the biosynthesis of giant marine polyether toxins.</title>
        <authorList>
            <person name="Fallon T.R."/>
            <person name="Shende V.V."/>
            <person name="Wierzbicki I.H."/>
            <person name="Pendleton A.L."/>
            <person name="Watervoot N.F."/>
            <person name="Auber R.P."/>
            <person name="Gonzalez D.J."/>
            <person name="Wisecaver J.H."/>
            <person name="Moore B.S."/>
        </authorList>
    </citation>
    <scope>NUCLEOTIDE SEQUENCE [LARGE SCALE GENOMIC DNA]</scope>
    <source>
        <strain evidence="1 2">12B1</strain>
    </source>
</reference>
<proteinExistence type="predicted"/>
<name>A0AB34JCH5_PRYPA</name>
<gene>
    <name evidence="1" type="ORF">AB1Y20_022984</name>
</gene>
<dbReference type="Proteomes" id="UP001515480">
    <property type="component" value="Unassembled WGS sequence"/>
</dbReference>
<accession>A0AB34JCH5</accession>
<evidence type="ECO:0000313" key="2">
    <source>
        <dbReference type="Proteomes" id="UP001515480"/>
    </source>
</evidence>